<keyword evidence="1" id="KW-0812">Transmembrane</keyword>
<feature type="non-terminal residue" evidence="2">
    <location>
        <position position="72"/>
    </location>
</feature>
<dbReference type="OrthoDB" id="2789670at2759"/>
<keyword evidence="3" id="KW-1185">Reference proteome</keyword>
<dbReference type="GO" id="GO:0020037">
    <property type="term" value="F:heme binding"/>
    <property type="evidence" value="ECO:0007669"/>
    <property type="project" value="InterPro"/>
</dbReference>
<evidence type="ECO:0000256" key="1">
    <source>
        <dbReference type="SAM" id="Phobius"/>
    </source>
</evidence>
<feature type="transmembrane region" description="Helical" evidence="1">
    <location>
        <begin position="6"/>
        <end position="24"/>
    </location>
</feature>
<keyword evidence="1" id="KW-0472">Membrane</keyword>
<dbReference type="STRING" id="946122.A0A0C2SU34"/>
<dbReference type="GO" id="GO:0016705">
    <property type="term" value="F:oxidoreductase activity, acting on paired donors, with incorporation or reduction of molecular oxygen"/>
    <property type="evidence" value="ECO:0007669"/>
    <property type="project" value="InterPro"/>
</dbReference>
<dbReference type="AlphaFoldDB" id="A0A0C2SU34"/>
<dbReference type="SUPFAM" id="SSF48264">
    <property type="entry name" value="Cytochrome P450"/>
    <property type="match status" value="1"/>
</dbReference>
<keyword evidence="1" id="KW-1133">Transmembrane helix</keyword>
<dbReference type="Proteomes" id="UP000054549">
    <property type="component" value="Unassembled WGS sequence"/>
</dbReference>
<reference evidence="2 3" key="1">
    <citation type="submission" date="2014-04" db="EMBL/GenBank/DDBJ databases">
        <title>Evolutionary Origins and Diversification of the Mycorrhizal Mutualists.</title>
        <authorList>
            <consortium name="DOE Joint Genome Institute"/>
            <consortium name="Mycorrhizal Genomics Consortium"/>
            <person name="Kohler A."/>
            <person name="Kuo A."/>
            <person name="Nagy L.G."/>
            <person name="Floudas D."/>
            <person name="Copeland A."/>
            <person name="Barry K.W."/>
            <person name="Cichocki N."/>
            <person name="Veneault-Fourrey C."/>
            <person name="LaButti K."/>
            <person name="Lindquist E.A."/>
            <person name="Lipzen A."/>
            <person name="Lundell T."/>
            <person name="Morin E."/>
            <person name="Murat C."/>
            <person name="Riley R."/>
            <person name="Ohm R."/>
            <person name="Sun H."/>
            <person name="Tunlid A."/>
            <person name="Henrissat B."/>
            <person name="Grigoriev I.V."/>
            <person name="Hibbett D.S."/>
            <person name="Martin F."/>
        </authorList>
    </citation>
    <scope>NUCLEOTIDE SEQUENCE [LARGE SCALE GENOMIC DNA]</scope>
    <source>
        <strain evidence="2 3">Koide BX008</strain>
    </source>
</reference>
<name>A0A0C2SU34_AMAMK</name>
<protein>
    <submittedName>
        <fullName evidence="2">Uncharacterized protein</fullName>
    </submittedName>
</protein>
<dbReference type="Gene3D" id="1.10.630.10">
    <property type="entry name" value="Cytochrome P450"/>
    <property type="match status" value="1"/>
</dbReference>
<accession>A0A0C2SU34</accession>
<dbReference type="InterPro" id="IPR036396">
    <property type="entry name" value="Cyt_P450_sf"/>
</dbReference>
<dbReference type="InParanoid" id="A0A0C2SU34"/>
<dbReference type="EMBL" id="KN818234">
    <property type="protein sequence ID" value="KIL66905.1"/>
    <property type="molecule type" value="Genomic_DNA"/>
</dbReference>
<organism evidence="2 3">
    <name type="scientific">Amanita muscaria (strain Koide BX008)</name>
    <dbReference type="NCBI Taxonomy" id="946122"/>
    <lineage>
        <taxon>Eukaryota</taxon>
        <taxon>Fungi</taxon>
        <taxon>Dikarya</taxon>
        <taxon>Basidiomycota</taxon>
        <taxon>Agaricomycotina</taxon>
        <taxon>Agaricomycetes</taxon>
        <taxon>Agaricomycetidae</taxon>
        <taxon>Agaricales</taxon>
        <taxon>Pluteineae</taxon>
        <taxon>Amanitaceae</taxon>
        <taxon>Amanita</taxon>
    </lineage>
</organism>
<dbReference type="GO" id="GO:0004497">
    <property type="term" value="F:monooxygenase activity"/>
    <property type="evidence" value="ECO:0007669"/>
    <property type="project" value="InterPro"/>
</dbReference>
<dbReference type="GO" id="GO:0005506">
    <property type="term" value="F:iron ion binding"/>
    <property type="evidence" value="ECO:0007669"/>
    <property type="project" value="InterPro"/>
</dbReference>
<evidence type="ECO:0000313" key="2">
    <source>
        <dbReference type="EMBL" id="KIL66905.1"/>
    </source>
</evidence>
<gene>
    <name evidence="2" type="ORF">M378DRAFT_160453</name>
</gene>
<sequence length="72" mass="8464">MTDLQGLFIPLLFILSLVVWYRLFREKQLKPYPPGPTPRPIIGNALDIPLKKAWKKYVEWTKQFNSTLSSIF</sequence>
<dbReference type="HOGENOM" id="CLU_195477_0_0_1"/>
<proteinExistence type="predicted"/>
<evidence type="ECO:0000313" key="3">
    <source>
        <dbReference type="Proteomes" id="UP000054549"/>
    </source>
</evidence>